<dbReference type="Pfam" id="PF00400">
    <property type="entry name" value="WD40"/>
    <property type="match status" value="1"/>
</dbReference>
<reference evidence="10" key="2">
    <citation type="submission" date="2017-03" db="EMBL/GenBank/DDBJ databases">
        <authorList>
            <person name="Afonso C.L."/>
            <person name="Miller P.J."/>
            <person name="Scott M.A."/>
            <person name="Spackman E."/>
            <person name="Goraichik I."/>
            <person name="Dimitrov K.M."/>
            <person name="Suarez D.L."/>
            <person name="Swayne D.E."/>
        </authorList>
    </citation>
    <scope>NUCLEOTIDE SEQUENCE</scope>
</reference>
<dbReference type="InterPro" id="IPR036322">
    <property type="entry name" value="WD40_repeat_dom_sf"/>
</dbReference>
<dbReference type="SUPFAM" id="SSF50978">
    <property type="entry name" value="WD40 repeat-like"/>
    <property type="match status" value="1"/>
</dbReference>
<evidence type="ECO:0000256" key="3">
    <source>
        <dbReference type="ARBA" id="ARBA00013194"/>
    </source>
</evidence>
<dbReference type="InterPro" id="IPR044666">
    <property type="entry name" value="Cyclophilin_A-like"/>
</dbReference>
<dbReference type="InterPro" id="IPR015943">
    <property type="entry name" value="WD40/YVTN_repeat-like_dom_sf"/>
</dbReference>
<dbReference type="InterPro" id="IPR002130">
    <property type="entry name" value="Cyclophilin-type_PPIase_dom"/>
</dbReference>
<dbReference type="SUPFAM" id="SSF50891">
    <property type="entry name" value="Cyclophilin-like"/>
    <property type="match status" value="1"/>
</dbReference>
<keyword evidence="4" id="KW-0853">WD repeat</keyword>
<sequence length="614" mass="70150">MNDSCKRGNDSDNESDNEWIGPTPSEAAPIKKQKVLDHEQLFVDNLPSCECYEKSYMHRDTITNVVVTKTNFIITASCDGFVKFWKKQEELIEFVKQYRAHKKPIQGLAVSFNGVYAATICLEQMLKVFDVVNFDMINMIKLDFVPGCVEWIYSLGDAISSVAVADQDSPKIYIYDGQGTKEPLHILERLHTKPVTVMKFNQIYNTCISVDKAGIIEYWTTPKYEYKFPKIVKFESKLDTDLFEFVKNKTYPCDIAISPDGKKFASLSYDRKVRVFNFLTGKLYRVFDESLKRFSELQQTTQQLPNMEFGRRMAVEKDLDKTETNLGNIIFDESGYMIMYSTMLGIKLVNIYTNKCIKIIGKPENLRPMKLALFQGKAKKSKAATTIEIEGSNNPILEMIKPDPTLFCTAHKKNRFFIFTRREPEDIKNQECDRDVFNEKPSKEDIISSTEATSMQKIYDTAIIHTALGDIHVSLFGKDTPKTVENFCVHAKNNYYNSHIFHRIIKGFMVQTGDPTGTGTGGESIWGGEFNDEFKSHLKHDRPYTVSMANAGPNTNGSQFFITLTPTPWLDNKHTVFGRVVKGMEVVQNISQVKTNPKTDKPYDDIRIISITVK</sequence>
<dbReference type="OrthoDB" id="10264753at2759"/>
<evidence type="ECO:0000256" key="5">
    <source>
        <dbReference type="ARBA" id="ARBA00022737"/>
    </source>
</evidence>
<comment type="catalytic activity">
    <reaction evidence="1">
        <text>[protein]-peptidylproline (omega=180) = [protein]-peptidylproline (omega=0)</text>
        <dbReference type="Rhea" id="RHEA:16237"/>
        <dbReference type="Rhea" id="RHEA-COMP:10747"/>
        <dbReference type="Rhea" id="RHEA-COMP:10748"/>
        <dbReference type="ChEBI" id="CHEBI:83833"/>
        <dbReference type="ChEBI" id="CHEBI:83834"/>
        <dbReference type="EC" id="5.2.1.8"/>
    </reaction>
</comment>
<feature type="compositionally biased region" description="Basic and acidic residues" evidence="8">
    <location>
        <begin position="1"/>
        <end position="10"/>
    </location>
</feature>
<comment type="similarity">
    <text evidence="2">Belongs to the cyclophilin-type PPIase family.</text>
</comment>
<dbReference type="PRINTS" id="PR00153">
    <property type="entry name" value="CSAPPISMRASE"/>
</dbReference>
<dbReference type="InterPro" id="IPR029000">
    <property type="entry name" value="Cyclophilin-like_dom_sf"/>
</dbReference>
<organism evidence="10">
    <name type="scientific">Aphidius gifuensis</name>
    <name type="common">Parasitoid wasp</name>
    <dbReference type="NCBI Taxonomy" id="684658"/>
    <lineage>
        <taxon>Eukaryota</taxon>
        <taxon>Metazoa</taxon>
        <taxon>Ecdysozoa</taxon>
        <taxon>Arthropoda</taxon>
        <taxon>Hexapoda</taxon>
        <taxon>Insecta</taxon>
        <taxon>Pterygota</taxon>
        <taxon>Neoptera</taxon>
        <taxon>Endopterygota</taxon>
        <taxon>Hymenoptera</taxon>
        <taxon>Apocrita</taxon>
        <taxon>Ichneumonoidea</taxon>
        <taxon>Braconidae</taxon>
        <taxon>Aphidiinae</taxon>
        <taxon>Aphidius</taxon>
    </lineage>
</organism>
<dbReference type="Pfam" id="PF00160">
    <property type="entry name" value="Pro_isomerase"/>
    <property type="match status" value="1"/>
</dbReference>
<reference evidence="10" key="1">
    <citation type="journal article" date="2017" name="PLoS ONE">
        <title>Identification and validation of reference genes for gene expression analysis in Aphidius gifuensis (Hymenoptera: Aphidiidae).</title>
        <authorList>
            <person name="Gao X.K."/>
            <person name="Zhang S."/>
            <person name="Luo J.Y."/>
            <person name="Wang C.Y."/>
            <person name="Lu L.M."/>
            <person name="Zhang L.J."/>
            <person name="Zhu X.Z."/>
            <person name="Wang L."/>
            <person name="Cui J.J."/>
        </authorList>
    </citation>
    <scope>NUCLEOTIDE SEQUENCE</scope>
</reference>
<evidence type="ECO:0000256" key="7">
    <source>
        <dbReference type="ARBA" id="ARBA00023235"/>
    </source>
</evidence>
<evidence type="ECO:0000256" key="1">
    <source>
        <dbReference type="ARBA" id="ARBA00000971"/>
    </source>
</evidence>
<evidence type="ECO:0000313" key="10">
    <source>
        <dbReference type="EMBL" id="ATI09792.1"/>
    </source>
</evidence>
<dbReference type="FunFam" id="2.130.10.10:FF:000450">
    <property type="entry name" value="Peptidylprolyl isomerase domain and WD-repeat protein 1"/>
    <property type="match status" value="1"/>
</dbReference>
<dbReference type="Gene3D" id="2.40.100.10">
    <property type="entry name" value="Cyclophilin-like"/>
    <property type="match status" value="1"/>
</dbReference>
<evidence type="ECO:0000256" key="8">
    <source>
        <dbReference type="SAM" id="MobiDB-lite"/>
    </source>
</evidence>
<dbReference type="PANTHER" id="PTHR45625:SF4">
    <property type="entry name" value="PEPTIDYLPROLYL ISOMERASE DOMAIN AND WD REPEAT-CONTAINING PROTEIN 1"/>
    <property type="match status" value="1"/>
</dbReference>
<feature type="domain" description="PPIase cyclophilin-type" evidence="9">
    <location>
        <begin position="458"/>
        <end position="613"/>
    </location>
</feature>
<name>A0A2S0DSM4_APHGI</name>
<keyword evidence="6" id="KW-0697">Rotamase</keyword>
<evidence type="ECO:0000259" key="9">
    <source>
        <dbReference type="PROSITE" id="PS50072"/>
    </source>
</evidence>
<protein>
    <recommendedName>
        <fullName evidence="3">peptidylprolyl isomerase</fullName>
        <ecNumber evidence="3">5.2.1.8</ecNumber>
    </recommendedName>
</protein>
<keyword evidence="7 10" id="KW-0413">Isomerase</keyword>
<dbReference type="EMBL" id="KY809867">
    <property type="protein sequence ID" value="ATI09792.1"/>
    <property type="molecule type" value="mRNA"/>
</dbReference>
<dbReference type="InterPro" id="IPR001680">
    <property type="entry name" value="WD40_rpt"/>
</dbReference>
<evidence type="ECO:0000256" key="4">
    <source>
        <dbReference type="ARBA" id="ARBA00022574"/>
    </source>
</evidence>
<dbReference type="SMART" id="SM00320">
    <property type="entry name" value="WD40"/>
    <property type="match status" value="4"/>
</dbReference>
<proteinExistence type="evidence at transcript level"/>
<dbReference type="FunFam" id="2.40.100.10:FF:000003">
    <property type="entry name" value="Peptidylprolyl isomerase domain and WD repeat-containing 1"/>
    <property type="match status" value="1"/>
</dbReference>
<dbReference type="PANTHER" id="PTHR45625">
    <property type="entry name" value="PEPTIDYL-PROLYL CIS-TRANS ISOMERASE-RELATED"/>
    <property type="match status" value="1"/>
</dbReference>
<dbReference type="Gene3D" id="2.130.10.10">
    <property type="entry name" value="YVTN repeat-like/Quinoprotein amine dehydrogenase"/>
    <property type="match status" value="2"/>
</dbReference>
<dbReference type="GO" id="GO:0005634">
    <property type="term" value="C:nucleus"/>
    <property type="evidence" value="ECO:0007669"/>
    <property type="project" value="UniProtKB-ARBA"/>
</dbReference>
<accession>A0A2S0DSM4</accession>
<dbReference type="GO" id="GO:0003755">
    <property type="term" value="F:peptidyl-prolyl cis-trans isomerase activity"/>
    <property type="evidence" value="ECO:0007669"/>
    <property type="project" value="UniProtKB-KW"/>
</dbReference>
<evidence type="ECO:0000256" key="2">
    <source>
        <dbReference type="ARBA" id="ARBA00007365"/>
    </source>
</evidence>
<feature type="region of interest" description="Disordered" evidence="8">
    <location>
        <begin position="1"/>
        <end position="24"/>
    </location>
</feature>
<dbReference type="EC" id="5.2.1.8" evidence="3"/>
<dbReference type="PROSITE" id="PS50072">
    <property type="entry name" value="CSA_PPIASE_2"/>
    <property type="match status" value="1"/>
</dbReference>
<evidence type="ECO:0000256" key="6">
    <source>
        <dbReference type="ARBA" id="ARBA00023110"/>
    </source>
</evidence>
<keyword evidence="5" id="KW-0677">Repeat</keyword>
<dbReference type="AlphaFoldDB" id="A0A2S0DSM4"/>